<dbReference type="EMBL" id="AZFY01000038">
    <property type="protein sequence ID" value="KRM09833.1"/>
    <property type="molecule type" value="Genomic_DNA"/>
</dbReference>
<dbReference type="Proteomes" id="UP000051966">
    <property type="component" value="Unassembled WGS sequence"/>
</dbReference>
<reference evidence="1 2" key="1">
    <citation type="journal article" date="2015" name="Genome Announc.">
        <title>Expanding the biotechnology potential of lactobacilli through comparative genomics of 213 strains and associated genera.</title>
        <authorList>
            <person name="Sun Z."/>
            <person name="Harris H.M."/>
            <person name="McCann A."/>
            <person name="Guo C."/>
            <person name="Argimon S."/>
            <person name="Zhang W."/>
            <person name="Yang X."/>
            <person name="Jeffery I.B."/>
            <person name="Cooney J.C."/>
            <person name="Kagawa T.F."/>
            <person name="Liu W."/>
            <person name="Song Y."/>
            <person name="Salvetti E."/>
            <person name="Wrobel A."/>
            <person name="Rasinkangas P."/>
            <person name="Parkhill J."/>
            <person name="Rea M.C."/>
            <person name="O'Sullivan O."/>
            <person name="Ritari J."/>
            <person name="Douillard F.P."/>
            <person name="Paul Ross R."/>
            <person name="Yang R."/>
            <person name="Briner A.E."/>
            <person name="Felis G.E."/>
            <person name="de Vos W.M."/>
            <person name="Barrangou R."/>
            <person name="Klaenhammer T.R."/>
            <person name="Caufield P.W."/>
            <person name="Cui Y."/>
            <person name="Zhang H."/>
            <person name="O'Toole P.W."/>
        </authorList>
    </citation>
    <scope>NUCLEOTIDE SEQUENCE [LARGE SCALE GENOMIC DNA]</scope>
    <source>
        <strain evidence="1 2">DSM 18382</strain>
    </source>
</reference>
<accession>A0A0R1W2R3</accession>
<sequence>MEELVMAADKETEKKPNPLKIRKPIHGRCPRCNRPMMINYGLNRCPNCGFIFKSNLKLN</sequence>
<evidence type="ECO:0000313" key="2">
    <source>
        <dbReference type="Proteomes" id="UP000051966"/>
    </source>
</evidence>
<name>A0A0R1W2R3_9LACO</name>
<protein>
    <submittedName>
        <fullName evidence="1">Uncharacterized protein</fullName>
    </submittedName>
</protein>
<comment type="caution">
    <text evidence="1">The sequence shown here is derived from an EMBL/GenBank/DDBJ whole genome shotgun (WGS) entry which is preliminary data.</text>
</comment>
<dbReference type="PATRIC" id="fig|1423743.5.peg.2435"/>
<organism evidence="1 2">
    <name type="scientific">Lentilactobacillus farraginis DSM 18382 = JCM 14108</name>
    <dbReference type="NCBI Taxonomy" id="1423743"/>
    <lineage>
        <taxon>Bacteria</taxon>
        <taxon>Bacillati</taxon>
        <taxon>Bacillota</taxon>
        <taxon>Bacilli</taxon>
        <taxon>Lactobacillales</taxon>
        <taxon>Lactobacillaceae</taxon>
        <taxon>Lentilactobacillus</taxon>
    </lineage>
</organism>
<gene>
    <name evidence="1" type="ORF">FD41_GL002373</name>
</gene>
<keyword evidence="2" id="KW-1185">Reference proteome</keyword>
<evidence type="ECO:0000313" key="1">
    <source>
        <dbReference type="EMBL" id="KRM09833.1"/>
    </source>
</evidence>
<dbReference type="AlphaFoldDB" id="A0A0R1W2R3"/>
<proteinExistence type="predicted"/>